<protein>
    <submittedName>
        <fullName evidence="1">Uncharacterized protein</fullName>
    </submittedName>
</protein>
<dbReference type="AlphaFoldDB" id="A0A0A8Z8M9"/>
<dbReference type="EMBL" id="GBRH01262759">
    <property type="protein sequence ID" value="JAD35136.1"/>
    <property type="molecule type" value="Transcribed_RNA"/>
</dbReference>
<evidence type="ECO:0000313" key="1">
    <source>
        <dbReference type="EMBL" id="JAD35136.1"/>
    </source>
</evidence>
<name>A0A0A8Z8M9_ARUDO</name>
<proteinExistence type="predicted"/>
<organism evidence="1">
    <name type="scientific">Arundo donax</name>
    <name type="common">Giant reed</name>
    <name type="synonym">Donax arundinaceus</name>
    <dbReference type="NCBI Taxonomy" id="35708"/>
    <lineage>
        <taxon>Eukaryota</taxon>
        <taxon>Viridiplantae</taxon>
        <taxon>Streptophyta</taxon>
        <taxon>Embryophyta</taxon>
        <taxon>Tracheophyta</taxon>
        <taxon>Spermatophyta</taxon>
        <taxon>Magnoliopsida</taxon>
        <taxon>Liliopsida</taxon>
        <taxon>Poales</taxon>
        <taxon>Poaceae</taxon>
        <taxon>PACMAD clade</taxon>
        <taxon>Arundinoideae</taxon>
        <taxon>Arundineae</taxon>
        <taxon>Arundo</taxon>
    </lineage>
</organism>
<reference evidence="1" key="2">
    <citation type="journal article" date="2015" name="Data Brief">
        <title>Shoot transcriptome of the giant reed, Arundo donax.</title>
        <authorList>
            <person name="Barrero R.A."/>
            <person name="Guerrero F.D."/>
            <person name="Moolhuijzen P."/>
            <person name="Goolsby J.A."/>
            <person name="Tidwell J."/>
            <person name="Bellgard S.E."/>
            <person name="Bellgard M.I."/>
        </authorList>
    </citation>
    <scope>NUCLEOTIDE SEQUENCE</scope>
    <source>
        <tissue evidence="1">Shoot tissue taken approximately 20 cm above the soil surface</tissue>
    </source>
</reference>
<reference evidence="1" key="1">
    <citation type="submission" date="2014-09" db="EMBL/GenBank/DDBJ databases">
        <authorList>
            <person name="Magalhaes I.L.F."/>
            <person name="Oliveira U."/>
            <person name="Santos F.R."/>
            <person name="Vidigal T.H.D.A."/>
            <person name="Brescovit A.D."/>
            <person name="Santos A.J."/>
        </authorList>
    </citation>
    <scope>NUCLEOTIDE SEQUENCE</scope>
    <source>
        <tissue evidence="1">Shoot tissue taken approximately 20 cm above the soil surface</tissue>
    </source>
</reference>
<accession>A0A0A8Z8M9</accession>
<sequence length="50" mass="6029">MTLSLSSHYSCSSFRFFEPDLIKAHKKFIKDNMCHNSRQEFSYHYQVLLL</sequence>